<dbReference type="SUPFAM" id="SSF75304">
    <property type="entry name" value="Amidase signature (AS) enzymes"/>
    <property type="match status" value="1"/>
</dbReference>
<dbReference type="EMBL" id="STGY01000052">
    <property type="protein sequence ID" value="THV41115.1"/>
    <property type="molecule type" value="Genomic_DNA"/>
</dbReference>
<evidence type="ECO:0000259" key="1">
    <source>
        <dbReference type="Pfam" id="PF01425"/>
    </source>
</evidence>
<dbReference type="InterPro" id="IPR023631">
    <property type="entry name" value="Amidase_dom"/>
</dbReference>
<name>A0A4S8QDY2_9ACTN</name>
<dbReference type="Pfam" id="PF01425">
    <property type="entry name" value="Amidase"/>
    <property type="match status" value="1"/>
</dbReference>
<evidence type="ECO:0000313" key="2">
    <source>
        <dbReference type="EMBL" id="THV41115.1"/>
    </source>
</evidence>
<dbReference type="InterPro" id="IPR036928">
    <property type="entry name" value="AS_sf"/>
</dbReference>
<evidence type="ECO:0000313" key="3">
    <source>
        <dbReference type="Proteomes" id="UP000308760"/>
    </source>
</evidence>
<dbReference type="Proteomes" id="UP000308760">
    <property type="component" value="Unassembled WGS sequence"/>
</dbReference>
<accession>A0A4S8QDY2</accession>
<keyword evidence="2" id="KW-0378">Hydrolase</keyword>
<dbReference type="PROSITE" id="PS00571">
    <property type="entry name" value="AMIDASES"/>
    <property type="match status" value="1"/>
</dbReference>
<dbReference type="NCBIfam" id="NF006169">
    <property type="entry name" value="PRK08310.1"/>
    <property type="match status" value="1"/>
</dbReference>
<organism evidence="2 3">
    <name type="scientific">Glycomyces buryatensis</name>
    <dbReference type="NCBI Taxonomy" id="2570927"/>
    <lineage>
        <taxon>Bacteria</taxon>
        <taxon>Bacillati</taxon>
        <taxon>Actinomycetota</taxon>
        <taxon>Actinomycetes</taxon>
        <taxon>Glycomycetales</taxon>
        <taxon>Glycomycetaceae</taxon>
        <taxon>Glycomyces</taxon>
    </lineage>
</organism>
<dbReference type="PANTHER" id="PTHR46310">
    <property type="entry name" value="AMIDASE 1"/>
    <property type="match status" value="1"/>
</dbReference>
<gene>
    <name evidence="2" type="ORF">FAB82_13195</name>
</gene>
<dbReference type="PANTHER" id="PTHR46310:SF7">
    <property type="entry name" value="AMIDASE 1"/>
    <property type="match status" value="1"/>
</dbReference>
<dbReference type="EC" id="3.5.1.4" evidence="2"/>
<reference evidence="2 3" key="2">
    <citation type="submission" date="2019-05" db="EMBL/GenBank/DDBJ databases">
        <title>Glycomyces buryatensis sp. nov.</title>
        <authorList>
            <person name="Nikitina E."/>
        </authorList>
    </citation>
    <scope>NUCLEOTIDE SEQUENCE [LARGE SCALE GENOMIC DNA]</scope>
    <source>
        <strain evidence="2 3">18</strain>
    </source>
</reference>
<dbReference type="Gene3D" id="3.90.1300.10">
    <property type="entry name" value="Amidase signature (AS) domain"/>
    <property type="match status" value="1"/>
</dbReference>
<proteinExistence type="predicted"/>
<dbReference type="AlphaFoldDB" id="A0A4S8QDY2"/>
<dbReference type="InterPro" id="IPR020556">
    <property type="entry name" value="Amidase_CS"/>
</dbReference>
<protein>
    <submittedName>
        <fullName evidence="2">Amidase</fullName>
        <ecNumber evidence="2">3.5.1.4</ecNumber>
    </submittedName>
</protein>
<reference evidence="3" key="1">
    <citation type="submission" date="2019-04" db="EMBL/GenBank/DDBJ databases">
        <title>Nocardioides xinjiangensis sp. nov.</title>
        <authorList>
            <person name="Liu S."/>
        </authorList>
    </citation>
    <scope>NUCLEOTIDE SEQUENCE [LARGE SCALE GENOMIC DNA]</scope>
    <source>
        <strain evidence="3">18</strain>
    </source>
</reference>
<keyword evidence="3" id="KW-1185">Reference proteome</keyword>
<dbReference type="OrthoDB" id="182039at2"/>
<feature type="domain" description="Amidase" evidence="1">
    <location>
        <begin position="27"/>
        <end position="400"/>
    </location>
</feature>
<comment type="caution">
    <text evidence="2">The sequence shown here is derived from an EMBL/GenBank/DDBJ whole genome shotgun (WGS) entry which is preliminary data.</text>
</comment>
<dbReference type="GO" id="GO:0004040">
    <property type="term" value="F:amidase activity"/>
    <property type="evidence" value="ECO:0007669"/>
    <property type="project" value="UniProtKB-EC"/>
</dbReference>
<sequence>MSRPSGTAHRRRNRPLTDPFVPWIPVQAAPQSLEGPLSGLRLAVKDLFDVAGMPTGAGNPRWLETHEIPDRDAAAVARLRTAGAGLVGKTITDELAWSINGTNAHYGAPDNPAAPGRMSGGSSSGSASAVALGRADIGLGTDTGGSIRIPASYCGLYGLRPTHGRVPLTGTVDLAPSFDTAGILTRDAATLRLAGTVLLGTPEGTGQFAAHAPHREPAPITGLLVPEDIWARQLPETREALMPAIEGSGLDIDRTPLFDHPDELEHARQDYAVLQAREAIETHRAWIEAAEPKFGPGVGRRFASGPKITDDMVAAATDHRRRLTELMNERISGGTALAIPAAPGPAPKLDAEPDREAIMRLTCVSGLTRAPAVALPVGVIAGLPIGLQLVAAPGADESLLALADSARFIPVR</sequence>